<accession>A0A0A9YJ12</accession>
<reference evidence="1" key="1">
    <citation type="journal article" date="2014" name="PLoS ONE">
        <title>Transcriptome-Based Identification of ABC Transporters in the Western Tarnished Plant Bug Lygus hesperus.</title>
        <authorList>
            <person name="Hull J.J."/>
            <person name="Chaney K."/>
            <person name="Geib S.M."/>
            <person name="Fabrick J.A."/>
            <person name="Brent C.S."/>
            <person name="Walsh D."/>
            <person name="Lavine L.C."/>
        </authorList>
    </citation>
    <scope>NUCLEOTIDE SEQUENCE</scope>
</reference>
<dbReference type="EMBL" id="GBHO01011445">
    <property type="protein sequence ID" value="JAG32159.1"/>
    <property type="molecule type" value="Transcribed_RNA"/>
</dbReference>
<sequence>TVLVRDDKGGVQELRAILDCGSQSHFITRKACKKLGLACEPFRYVVKGIGASPLNVSACATLNFFSKIDPTHKYVAHTLVVDRLTERVPSASFSIVDLPHIQNLVLADEKFFEPHGVDLLIGAELWPLIVGTEKRTGPPGTPVALETTLGYVVMGGVPIGTLDVQRHCFFAQPSLESLVERFWSIEDVPRCNIMS</sequence>
<organism evidence="1">
    <name type="scientific">Lygus hesperus</name>
    <name type="common">Western plant bug</name>
    <dbReference type="NCBI Taxonomy" id="30085"/>
    <lineage>
        <taxon>Eukaryota</taxon>
        <taxon>Metazoa</taxon>
        <taxon>Ecdysozoa</taxon>
        <taxon>Arthropoda</taxon>
        <taxon>Hexapoda</taxon>
        <taxon>Insecta</taxon>
        <taxon>Pterygota</taxon>
        <taxon>Neoptera</taxon>
        <taxon>Paraneoptera</taxon>
        <taxon>Hemiptera</taxon>
        <taxon>Heteroptera</taxon>
        <taxon>Panheteroptera</taxon>
        <taxon>Cimicomorpha</taxon>
        <taxon>Miridae</taxon>
        <taxon>Mirini</taxon>
        <taxon>Lygus</taxon>
    </lineage>
</organism>
<name>A0A0A9YJ12_LYGHE</name>
<protein>
    <submittedName>
        <fullName evidence="1">Ring finger protein 26</fullName>
    </submittedName>
</protein>
<evidence type="ECO:0000313" key="1">
    <source>
        <dbReference type="EMBL" id="JAG32159.1"/>
    </source>
</evidence>
<proteinExistence type="predicted"/>
<dbReference type="AlphaFoldDB" id="A0A0A9YJ12"/>
<feature type="non-terminal residue" evidence="1">
    <location>
        <position position="1"/>
    </location>
</feature>
<gene>
    <name evidence="1" type="primary">Rnf26</name>
    <name evidence="1" type="ORF">CM83_99039</name>
</gene>
<reference evidence="1" key="2">
    <citation type="submission" date="2014-07" db="EMBL/GenBank/DDBJ databases">
        <authorList>
            <person name="Hull J."/>
        </authorList>
    </citation>
    <scope>NUCLEOTIDE SEQUENCE</scope>
</reference>
<feature type="non-terminal residue" evidence="1">
    <location>
        <position position="195"/>
    </location>
</feature>